<feature type="compositionally biased region" description="Basic residues" evidence="2">
    <location>
        <begin position="129"/>
        <end position="139"/>
    </location>
</feature>
<dbReference type="InterPro" id="IPR028002">
    <property type="entry name" value="Myb_DNA-bind_5"/>
</dbReference>
<dbReference type="Pfam" id="PF14303">
    <property type="entry name" value="NAM-associated"/>
    <property type="match status" value="1"/>
</dbReference>
<dbReference type="InterPro" id="IPR029466">
    <property type="entry name" value="NAM-associated_C"/>
</dbReference>
<evidence type="ECO:0008006" key="7">
    <source>
        <dbReference type="Google" id="ProtNLM"/>
    </source>
</evidence>
<gene>
    <name evidence="5" type="ORF">PSTG_04508</name>
</gene>
<feature type="compositionally biased region" description="Polar residues" evidence="2">
    <location>
        <begin position="306"/>
        <end position="315"/>
    </location>
</feature>
<evidence type="ECO:0000259" key="4">
    <source>
        <dbReference type="Pfam" id="PF14303"/>
    </source>
</evidence>
<dbReference type="PANTHER" id="PTHR45023:SF4">
    <property type="entry name" value="GLYCINE-RICH PROTEIN-RELATED"/>
    <property type="match status" value="1"/>
</dbReference>
<evidence type="ECO:0000313" key="5">
    <source>
        <dbReference type="EMBL" id="KNF02301.1"/>
    </source>
</evidence>
<dbReference type="OrthoDB" id="674687at2759"/>
<comment type="caution">
    <text evidence="5">The sequence shown here is derived from an EMBL/GenBank/DDBJ whole genome shotgun (WGS) entry which is preliminary data.</text>
</comment>
<dbReference type="PANTHER" id="PTHR45023">
    <property type="match status" value="1"/>
</dbReference>
<organism evidence="5 6">
    <name type="scientific">Puccinia striiformis f. sp. tritici PST-78</name>
    <dbReference type="NCBI Taxonomy" id="1165861"/>
    <lineage>
        <taxon>Eukaryota</taxon>
        <taxon>Fungi</taxon>
        <taxon>Dikarya</taxon>
        <taxon>Basidiomycota</taxon>
        <taxon>Pucciniomycotina</taxon>
        <taxon>Pucciniomycetes</taxon>
        <taxon>Pucciniales</taxon>
        <taxon>Pucciniaceae</taxon>
        <taxon>Puccinia</taxon>
    </lineage>
</organism>
<keyword evidence="6" id="KW-1185">Reference proteome</keyword>
<reference evidence="6" key="1">
    <citation type="submission" date="2014-03" db="EMBL/GenBank/DDBJ databases">
        <title>The Genome Sequence of Puccinia striiformis f. sp. tritici PST-78.</title>
        <authorList>
            <consortium name="The Broad Institute Genome Sequencing Platform"/>
            <person name="Cuomo C."/>
            <person name="Hulbert S."/>
            <person name="Chen X."/>
            <person name="Walker B."/>
            <person name="Young S.K."/>
            <person name="Zeng Q."/>
            <person name="Gargeya S."/>
            <person name="Fitzgerald M."/>
            <person name="Haas B."/>
            <person name="Abouelleil A."/>
            <person name="Alvarado L."/>
            <person name="Arachchi H.M."/>
            <person name="Berlin A.M."/>
            <person name="Chapman S.B."/>
            <person name="Goldberg J."/>
            <person name="Griggs A."/>
            <person name="Gujja S."/>
            <person name="Hansen M."/>
            <person name="Howarth C."/>
            <person name="Imamovic A."/>
            <person name="Larimer J."/>
            <person name="McCowan C."/>
            <person name="Montmayeur A."/>
            <person name="Murphy C."/>
            <person name="Neiman D."/>
            <person name="Pearson M."/>
            <person name="Priest M."/>
            <person name="Roberts A."/>
            <person name="Saif S."/>
            <person name="Shea T."/>
            <person name="Sisk P."/>
            <person name="Sykes S."/>
            <person name="Wortman J."/>
            <person name="Nusbaum C."/>
            <person name="Birren B."/>
        </authorList>
    </citation>
    <scope>NUCLEOTIDE SEQUENCE [LARGE SCALE GENOMIC DNA]</scope>
    <source>
        <strain evidence="6">race PST-78</strain>
    </source>
</reference>
<feature type="domain" description="No apical meristem-associated C-terminal" evidence="4">
    <location>
        <begin position="112"/>
        <end position="289"/>
    </location>
</feature>
<feature type="region of interest" description="Disordered" evidence="2">
    <location>
        <begin position="129"/>
        <end position="186"/>
    </location>
</feature>
<name>A0A0L0VSQ2_9BASI</name>
<dbReference type="Pfam" id="PF13873">
    <property type="entry name" value="Myb_DNA-bind_5"/>
    <property type="match status" value="1"/>
</dbReference>
<protein>
    <recommendedName>
        <fullName evidence="7">No apical meristem-associated C-terminal domain-containing protein</fullName>
    </recommendedName>
</protein>
<feature type="domain" description="Myb/SANT-like DNA-binding" evidence="3">
    <location>
        <begin position="36"/>
        <end position="73"/>
    </location>
</feature>
<evidence type="ECO:0000256" key="1">
    <source>
        <dbReference type="SAM" id="Coils"/>
    </source>
</evidence>
<dbReference type="EMBL" id="AJIL01000024">
    <property type="protein sequence ID" value="KNF02301.1"/>
    <property type="molecule type" value="Genomic_DNA"/>
</dbReference>
<accession>A0A0L0VSQ2</accession>
<feature type="region of interest" description="Disordered" evidence="2">
    <location>
        <begin position="299"/>
        <end position="365"/>
    </location>
</feature>
<evidence type="ECO:0000313" key="6">
    <source>
        <dbReference type="Proteomes" id="UP000054564"/>
    </source>
</evidence>
<evidence type="ECO:0000256" key="2">
    <source>
        <dbReference type="SAM" id="MobiDB-lite"/>
    </source>
</evidence>
<dbReference type="STRING" id="1165861.A0A0L0VSQ2"/>
<proteinExistence type="predicted"/>
<dbReference type="Proteomes" id="UP000054564">
    <property type="component" value="Unassembled WGS sequence"/>
</dbReference>
<keyword evidence="1" id="KW-0175">Coiled coil</keyword>
<dbReference type="AlphaFoldDB" id="A0A0L0VSQ2"/>
<feature type="coiled-coil region" evidence="1">
    <location>
        <begin position="191"/>
        <end position="257"/>
    </location>
</feature>
<feature type="compositionally biased region" description="Low complexity" evidence="2">
    <location>
        <begin position="140"/>
        <end position="151"/>
    </location>
</feature>
<evidence type="ECO:0000259" key="3">
    <source>
        <dbReference type="Pfam" id="PF13873"/>
    </source>
</evidence>
<sequence>MAAKGARTGNYTAAEEEILARCWLEVSTNPIINNGQKKDAFWESITNSFNNCSGGTRTLTSLHNKWDVIRTTTLKFSAIYNKIEKSPPSGVVEADYLKLAKEKYYNENHHLFKMDLAWEVVRHHDKWKNHTGTAPKRKATQSPATSTTTGTNRETPMAGSVPSESPLPANTAPDDLEPPSSDIRPIGIKTAKQAERANELAKRKIDLLEKNSKEGVKRGQEMMRANDLQHQMNSIQLARAQTEKKRAQLEEHKLLGEREEREMKIMDKDLGSITNDISREYFLKKKRRILEALQQQELDEQHQQEVNLSKSQSVLDSDIFEDQEQSEFSHQLGGREYPNESGLETGRPSSPSGSLSFVDPSLDSL</sequence>